<keyword evidence="3" id="KW-1185">Reference proteome</keyword>
<feature type="signal peptide" evidence="1">
    <location>
        <begin position="1"/>
        <end position="26"/>
    </location>
</feature>
<dbReference type="Pfam" id="PF14903">
    <property type="entry name" value="WG_beta_rep"/>
    <property type="match status" value="3"/>
</dbReference>
<evidence type="ECO:0000313" key="2">
    <source>
        <dbReference type="EMBL" id="AVJ30240.1"/>
    </source>
</evidence>
<name>A0A2S0IDX8_9BURK</name>
<dbReference type="Proteomes" id="UP000239477">
    <property type="component" value="Chromosome"/>
</dbReference>
<dbReference type="InterPro" id="IPR032774">
    <property type="entry name" value="WG_beta_rep"/>
</dbReference>
<dbReference type="PANTHER" id="PTHR37841:SF1">
    <property type="entry name" value="DUF3298 DOMAIN-CONTAINING PROTEIN"/>
    <property type="match status" value="1"/>
</dbReference>
<organism evidence="2 3">
    <name type="scientific">Achromobacter spanius</name>
    <dbReference type="NCBI Taxonomy" id="217203"/>
    <lineage>
        <taxon>Bacteria</taxon>
        <taxon>Pseudomonadati</taxon>
        <taxon>Pseudomonadota</taxon>
        <taxon>Betaproteobacteria</taxon>
        <taxon>Burkholderiales</taxon>
        <taxon>Alcaligenaceae</taxon>
        <taxon>Achromobacter</taxon>
    </lineage>
</organism>
<gene>
    <name evidence="2" type="ORF">CLM73_25795</name>
</gene>
<sequence>MTSRNQLAIHIACALAALGTSLPTQAQLRHESCLGRSGNMESFPPAEAAPRNIFANGCIRGISDDRAAVLLPSAIEPIEYMPVNGSLQSHRWGFLDQDGRVAIQPRFEAVRDFRHGLAAVLWQGKWGFVDKDGQMVVSPRYDALQDMAEIGLAVATLEGRPRLINHQGDLVGAPLEDAIQTVHLSDGDPARATVRYRLEYRSGTGERRDGAMGITPHRTFGKNGLFIASNANGMYGVMDKSWNWIVEPVHHELEVMNEGGSAIGRGPTGWVMVTTEGKLIGADKRYASMRQIGRAFWAAMLPGYAGFEILDGDGEVVATLTPREAETTRLHGDTIIYDATGNTAALVPGREATILPGTELILKADADGFLLFADIAHSPAGLLTPTGIWLQATIDQKWMSAADRMAAWHGRAWIYNSEGTLLNVVDKDGKALLTPDAAEALQAHAIEPLPATAPDAPLALLGTPPCHCDETGKNAGLLLGDGTIVTAPSWTDVISLNALQDEASRKSAPAPLRYAAKTAEGMVLLDARGKSVGLAIQQHIGEFRHGYALIYGKGVARVTDVNGKTYDLPESFDARMAGPGVTRFVRTAADDAPWGLYDVVARKELASPQFRSIGDFRDGQAVASMGQDRVGVIDRQGMWIIPANHRDAKRVNAHLWLLSQRGDDAGTRPAAVFNSKGQALTTFEPRLEVTDLDNGSLDAGNGRRHWIISADGSQARDMADATYSWAGDWIGIQRANRQGYVDGSGAWKIAPSADTGTRFQGRPARALREDNETTQVIDANGKTLATLASGKWKWPEGSDLLIRHSSTDRRRTTDYADLDGNIVLSVDGTATAFAGGRAVTSLSNGEMRAVDDKGQFVGPVFDDLGPVGDGLAAASVGGRYGFVDMDGKFVIPAQYVAVSGFTYGRAVVSTASESMIIDPAGRALARVKMQCGVRTLHEPSGKRLWPERMPQDCNAR</sequence>
<dbReference type="PANTHER" id="PTHR37841">
    <property type="entry name" value="GLR2918 PROTEIN"/>
    <property type="match status" value="1"/>
</dbReference>
<dbReference type="EMBL" id="CP023270">
    <property type="protein sequence ID" value="AVJ30240.1"/>
    <property type="molecule type" value="Genomic_DNA"/>
</dbReference>
<dbReference type="OrthoDB" id="5380961at2"/>
<keyword evidence="1" id="KW-0732">Signal</keyword>
<protein>
    <recommendedName>
        <fullName evidence="4">WG repeat-containing protein</fullName>
    </recommendedName>
</protein>
<evidence type="ECO:0000313" key="3">
    <source>
        <dbReference type="Proteomes" id="UP000239477"/>
    </source>
</evidence>
<accession>A0A2S0IDX8</accession>
<proteinExistence type="predicted"/>
<dbReference type="AlphaFoldDB" id="A0A2S0IDX8"/>
<feature type="chain" id="PRO_5015640536" description="WG repeat-containing protein" evidence="1">
    <location>
        <begin position="27"/>
        <end position="956"/>
    </location>
</feature>
<reference evidence="2 3" key="1">
    <citation type="submission" date="2017-09" db="EMBL/GenBank/DDBJ databases">
        <title>Genomic, metabolic, and phenotypic characteristics of bacterial isolates from the natural microbiome of the model nematode Caenorhabditis elegans.</title>
        <authorList>
            <person name="Zimmermann J."/>
            <person name="Obeng N."/>
            <person name="Yang W."/>
            <person name="Obeng O."/>
            <person name="Kissoyan K."/>
            <person name="Pees B."/>
            <person name="Dirksen P."/>
            <person name="Hoppner M."/>
            <person name="Franke A."/>
            <person name="Rosenstiel P."/>
            <person name="Leippe M."/>
            <person name="Dierking K."/>
            <person name="Kaleta C."/>
            <person name="Schulenburg H."/>
        </authorList>
    </citation>
    <scope>NUCLEOTIDE SEQUENCE [LARGE SCALE GENOMIC DNA]</scope>
    <source>
        <strain evidence="2 3">MYb73</strain>
    </source>
</reference>
<evidence type="ECO:0000256" key="1">
    <source>
        <dbReference type="SAM" id="SignalP"/>
    </source>
</evidence>
<evidence type="ECO:0008006" key="4">
    <source>
        <dbReference type="Google" id="ProtNLM"/>
    </source>
</evidence>